<keyword evidence="2" id="KW-1185">Reference proteome</keyword>
<gene>
    <name evidence="1" type="ORF">ODALV1_LOCUS535</name>
</gene>
<reference evidence="1 2" key="1">
    <citation type="submission" date="2024-08" db="EMBL/GenBank/DDBJ databases">
        <authorList>
            <person name="Cucini C."/>
            <person name="Frati F."/>
        </authorList>
    </citation>
    <scope>NUCLEOTIDE SEQUENCE [LARGE SCALE GENOMIC DNA]</scope>
</reference>
<sequence length="55" mass="6491">MTKAASKMVQFNEIVKIHIYERDISQSHVTLDRMRFQDRIIQAAHVLDPILLQQL</sequence>
<comment type="caution">
    <text evidence="1">The sequence shown here is derived from an EMBL/GenBank/DDBJ whole genome shotgun (WGS) entry which is preliminary data.</text>
</comment>
<accession>A0ABP1PKV9</accession>
<dbReference type="Proteomes" id="UP001642540">
    <property type="component" value="Unassembled WGS sequence"/>
</dbReference>
<protein>
    <submittedName>
        <fullName evidence="1">Uncharacterized protein</fullName>
    </submittedName>
</protein>
<proteinExistence type="predicted"/>
<evidence type="ECO:0000313" key="2">
    <source>
        <dbReference type="Proteomes" id="UP001642540"/>
    </source>
</evidence>
<evidence type="ECO:0000313" key="1">
    <source>
        <dbReference type="EMBL" id="CAL8068939.1"/>
    </source>
</evidence>
<dbReference type="EMBL" id="CAXLJM020000003">
    <property type="protein sequence ID" value="CAL8068939.1"/>
    <property type="molecule type" value="Genomic_DNA"/>
</dbReference>
<organism evidence="1 2">
    <name type="scientific">Orchesella dallaii</name>
    <dbReference type="NCBI Taxonomy" id="48710"/>
    <lineage>
        <taxon>Eukaryota</taxon>
        <taxon>Metazoa</taxon>
        <taxon>Ecdysozoa</taxon>
        <taxon>Arthropoda</taxon>
        <taxon>Hexapoda</taxon>
        <taxon>Collembola</taxon>
        <taxon>Entomobryomorpha</taxon>
        <taxon>Entomobryoidea</taxon>
        <taxon>Orchesellidae</taxon>
        <taxon>Orchesellinae</taxon>
        <taxon>Orchesella</taxon>
    </lineage>
</organism>
<name>A0ABP1PKV9_9HEXA</name>
<feature type="non-terminal residue" evidence="1">
    <location>
        <position position="55"/>
    </location>
</feature>